<dbReference type="AlphaFoldDB" id="A0A086M5S7"/>
<evidence type="ECO:0000256" key="1">
    <source>
        <dbReference type="SAM" id="MobiDB-lite"/>
    </source>
</evidence>
<proteinExistence type="predicted"/>
<feature type="compositionally biased region" description="Polar residues" evidence="1">
    <location>
        <begin position="15"/>
        <end position="24"/>
    </location>
</feature>
<feature type="compositionally biased region" description="Basic and acidic residues" evidence="1">
    <location>
        <begin position="94"/>
        <end position="109"/>
    </location>
</feature>
<evidence type="ECO:0000313" key="2">
    <source>
        <dbReference type="EMBL" id="KFG64245.1"/>
    </source>
</evidence>
<name>A0A086M5S7_TOXGO</name>
<dbReference type="EMBL" id="AFYV02000694">
    <property type="protein sequence ID" value="KFG64245.1"/>
    <property type="molecule type" value="Genomic_DNA"/>
</dbReference>
<sequence length="227" mass="25417">MARTADSVCGDAMKNSVSVSSEEQQPLPHAQRTMKTPSMEFVIKEPLLNEASGDERPETFLEIDLADADGGHEDMEWSLGNPEDDEPVPLPIGKSDRGSIGEGREKTSESEASSTSPPSPRNLDWWSEPLPALHTQKTAEQKCYSPFVGSCQNGLRFSLWSWSRTTEPPYKPEECWTPWEDMLPDRLSDDPEVQRSKSHYAALLEETQAFIDRARKPSALSLYVLFS</sequence>
<reference evidence="2 3" key="1">
    <citation type="submission" date="2014-05" db="EMBL/GenBank/DDBJ databases">
        <authorList>
            <person name="Sibley D."/>
            <person name="Venepally P."/>
            <person name="Karamycheva S."/>
            <person name="Hadjithomas M."/>
            <person name="Khan A."/>
            <person name="Brunk B."/>
            <person name="Roos D."/>
            <person name="Caler E."/>
            <person name="Lorenzi H."/>
        </authorList>
    </citation>
    <scope>NUCLEOTIDE SEQUENCE [LARGE SCALE GENOMIC DNA]</scope>
    <source>
        <strain evidence="2 3">RUB</strain>
    </source>
</reference>
<evidence type="ECO:0000313" key="3">
    <source>
        <dbReference type="Proteomes" id="UP000028834"/>
    </source>
</evidence>
<dbReference type="Proteomes" id="UP000028834">
    <property type="component" value="Unassembled WGS sequence"/>
</dbReference>
<feature type="region of interest" description="Disordered" evidence="1">
    <location>
        <begin position="1"/>
        <end position="127"/>
    </location>
</feature>
<comment type="caution">
    <text evidence="2">The sequence shown here is derived from an EMBL/GenBank/DDBJ whole genome shotgun (WGS) entry which is preliminary data.</text>
</comment>
<organism evidence="2 3">
    <name type="scientific">Toxoplasma gondii RUB</name>
    <dbReference type="NCBI Taxonomy" id="935652"/>
    <lineage>
        <taxon>Eukaryota</taxon>
        <taxon>Sar</taxon>
        <taxon>Alveolata</taxon>
        <taxon>Apicomplexa</taxon>
        <taxon>Conoidasida</taxon>
        <taxon>Coccidia</taxon>
        <taxon>Eucoccidiorida</taxon>
        <taxon>Eimeriorina</taxon>
        <taxon>Sarcocystidae</taxon>
        <taxon>Toxoplasma</taxon>
    </lineage>
</organism>
<dbReference type="OrthoDB" id="330292at2759"/>
<protein>
    <submittedName>
        <fullName evidence="2">Uncharacterized protein</fullName>
    </submittedName>
</protein>
<gene>
    <name evidence="2" type="ORF">TGRUB_249750</name>
</gene>
<dbReference type="VEuPathDB" id="ToxoDB:TGRUB_249750"/>
<accession>A0A086M5S7</accession>